<dbReference type="Proteomes" id="UP000309038">
    <property type="component" value="Unassembled WGS sequence"/>
</dbReference>
<dbReference type="GO" id="GO:0005737">
    <property type="term" value="C:cytoplasm"/>
    <property type="evidence" value="ECO:0007669"/>
    <property type="project" value="InterPro"/>
</dbReference>
<evidence type="ECO:0000259" key="2">
    <source>
        <dbReference type="Pfam" id="PF04194"/>
    </source>
</evidence>
<feature type="region of interest" description="Disordered" evidence="1">
    <location>
        <begin position="239"/>
        <end position="258"/>
    </location>
</feature>
<dbReference type="Pfam" id="PF04194">
    <property type="entry name" value="PDCD2_C"/>
    <property type="match status" value="1"/>
</dbReference>
<gene>
    <name evidence="3" type="ORF">EW026_g4614</name>
</gene>
<dbReference type="PANTHER" id="PTHR47524">
    <property type="entry name" value="20S RRNA ACCUMULATION PROTEIN 4"/>
    <property type="match status" value="1"/>
</dbReference>
<evidence type="ECO:0000313" key="4">
    <source>
        <dbReference type="Proteomes" id="UP000309038"/>
    </source>
</evidence>
<proteinExistence type="predicted"/>
<dbReference type="PANTHER" id="PTHR47524:SF1">
    <property type="entry name" value="20S RRNA ACCUMULATION PROTEIN 4"/>
    <property type="match status" value="1"/>
</dbReference>
<reference evidence="3 4" key="1">
    <citation type="submission" date="2019-02" db="EMBL/GenBank/DDBJ databases">
        <title>Genome sequencing of the rare red list fungi Phlebia centrifuga.</title>
        <authorList>
            <person name="Buettner E."/>
            <person name="Kellner H."/>
        </authorList>
    </citation>
    <scope>NUCLEOTIDE SEQUENCE [LARGE SCALE GENOMIC DNA]</scope>
    <source>
        <strain evidence="3 4">DSM 108282</strain>
    </source>
</reference>
<evidence type="ECO:0000256" key="1">
    <source>
        <dbReference type="SAM" id="MobiDB-lite"/>
    </source>
</evidence>
<dbReference type="AlphaFoldDB" id="A0A4S4KHN6"/>
<dbReference type="GO" id="GO:0030490">
    <property type="term" value="P:maturation of SSU-rRNA"/>
    <property type="evidence" value="ECO:0007669"/>
    <property type="project" value="TreeGrafter"/>
</dbReference>
<sequence>MELLVQRLEGSVRAWRGLRYNEGYAAKLAKKQARQREKELAQAKAAEDEEKRKQAAKTNPFSMKSTNAPNPFGLGAQVFGEPSSPPAEGIDDKDEKAGDEDEDTSDASSPPEEEDDEDIVSALAATTLETSEWKTAPSYGSLYMSTVAEYLPPAPKPKIPQNVQVEENASAKPNEGTWALEGYENSLEVDHIFERFTKRIGYEGEQCIRYELGGIPMPFADDDVFKRLFPAPPAPNLPVTRPDSMVVPPQKRTYDPSTISQCPHCKGKRVFECQLMPNLINVLKVPGTPEGVKQTTDEERRKEVEKALKGSGNVEHAGMEWVQELSVPARFPHTRAQLTAIARQHRPLDNYDDDNDDESNRITSTLVARVASLLDSEREDELKVLLKDSFGPSIDDDEVLPLHSMHPRHLTDPILDSFLNMY</sequence>
<comment type="caution">
    <text evidence="3">The sequence shown here is derived from an EMBL/GenBank/DDBJ whole genome shotgun (WGS) entry which is preliminary data.</text>
</comment>
<feature type="compositionally biased region" description="Basic and acidic residues" evidence="1">
    <location>
        <begin position="34"/>
        <end position="53"/>
    </location>
</feature>
<name>A0A4S4KHN6_9APHY</name>
<evidence type="ECO:0000313" key="3">
    <source>
        <dbReference type="EMBL" id="THG97370.1"/>
    </source>
</evidence>
<organism evidence="3 4">
    <name type="scientific">Hermanssonia centrifuga</name>
    <dbReference type="NCBI Taxonomy" id="98765"/>
    <lineage>
        <taxon>Eukaryota</taxon>
        <taxon>Fungi</taxon>
        <taxon>Dikarya</taxon>
        <taxon>Basidiomycota</taxon>
        <taxon>Agaricomycotina</taxon>
        <taxon>Agaricomycetes</taxon>
        <taxon>Polyporales</taxon>
        <taxon>Meruliaceae</taxon>
        <taxon>Hermanssonia</taxon>
    </lineage>
</organism>
<dbReference type="EMBL" id="SGPJ01000172">
    <property type="protein sequence ID" value="THG97370.1"/>
    <property type="molecule type" value="Genomic_DNA"/>
</dbReference>
<feature type="region of interest" description="Disordered" evidence="1">
    <location>
        <begin position="31"/>
        <end position="118"/>
    </location>
</feature>
<dbReference type="InterPro" id="IPR007320">
    <property type="entry name" value="PDCD2_C"/>
</dbReference>
<accession>A0A4S4KHN6</accession>
<protein>
    <recommendedName>
        <fullName evidence="2">Programmed cell death protein 2 C-terminal domain-containing protein</fullName>
    </recommendedName>
</protein>
<feature type="compositionally biased region" description="Acidic residues" evidence="1">
    <location>
        <begin position="89"/>
        <end position="118"/>
    </location>
</feature>
<keyword evidence="4" id="KW-1185">Reference proteome</keyword>
<feature type="compositionally biased region" description="Polar residues" evidence="1">
    <location>
        <begin position="56"/>
        <end position="69"/>
    </location>
</feature>
<feature type="domain" description="Programmed cell death protein 2 C-terminal" evidence="2">
    <location>
        <begin position="190"/>
        <end position="288"/>
    </location>
</feature>